<comment type="caution">
    <text evidence="2">The sequence shown here is derived from an EMBL/GenBank/DDBJ whole genome shotgun (WGS) entry which is preliminary data.</text>
</comment>
<dbReference type="AlphaFoldDB" id="A0A212CNB5"/>
<evidence type="ECO:0000256" key="1">
    <source>
        <dbReference type="SAM" id="Phobius"/>
    </source>
</evidence>
<keyword evidence="1" id="KW-0472">Membrane</keyword>
<gene>
    <name evidence="2" type="ORF">Celaphus_00016921</name>
</gene>
<dbReference type="Proteomes" id="UP000242450">
    <property type="component" value="Chromosome 16"/>
</dbReference>
<evidence type="ECO:0000313" key="3">
    <source>
        <dbReference type="Proteomes" id="UP000242450"/>
    </source>
</evidence>
<keyword evidence="1" id="KW-0812">Transmembrane</keyword>
<accession>A0A212CNB5</accession>
<organism evidence="2 3">
    <name type="scientific">Cervus elaphus hippelaphus</name>
    <name type="common">European red deer</name>
    <dbReference type="NCBI Taxonomy" id="46360"/>
    <lineage>
        <taxon>Eukaryota</taxon>
        <taxon>Metazoa</taxon>
        <taxon>Chordata</taxon>
        <taxon>Craniata</taxon>
        <taxon>Vertebrata</taxon>
        <taxon>Euteleostomi</taxon>
        <taxon>Mammalia</taxon>
        <taxon>Eutheria</taxon>
        <taxon>Laurasiatheria</taxon>
        <taxon>Artiodactyla</taxon>
        <taxon>Ruminantia</taxon>
        <taxon>Pecora</taxon>
        <taxon>Cervidae</taxon>
        <taxon>Cervinae</taxon>
        <taxon>Cervus</taxon>
    </lineage>
</organism>
<name>A0A212CNB5_CEREH</name>
<dbReference type="EMBL" id="MKHE01000016">
    <property type="protein sequence ID" value="OWK07392.1"/>
    <property type="molecule type" value="Genomic_DNA"/>
</dbReference>
<keyword evidence="3" id="KW-1185">Reference proteome</keyword>
<keyword evidence="1" id="KW-1133">Transmembrane helix</keyword>
<protein>
    <submittedName>
        <fullName evidence="2">Uncharacterized protein</fullName>
    </submittedName>
</protein>
<proteinExistence type="predicted"/>
<evidence type="ECO:0000313" key="2">
    <source>
        <dbReference type="EMBL" id="OWK07392.1"/>
    </source>
</evidence>
<feature type="non-terminal residue" evidence="2">
    <location>
        <position position="95"/>
    </location>
</feature>
<reference evidence="2 3" key="1">
    <citation type="journal article" date="2018" name="Mol. Genet. Genomics">
        <title>The red deer Cervus elaphus genome CerEla1.0: sequencing, annotating, genes, and chromosomes.</title>
        <authorList>
            <person name="Bana N.A."/>
            <person name="Nyiri A."/>
            <person name="Nagy J."/>
            <person name="Frank K."/>
            <person name="Nagy T."/>
            <person name="Steger V."/>
            <person name="Schiller M."/>
            <person name="Lakatos P."/>
            <person name="Sugar L."/>
            <person name="Horn P."/>
            <person name="Barta E."/>
            <person name="Orosz L."/>
        </authorList>
    </citation>
    <scope>NUCLEOTIDE SEQUENCE [LARGE SCALE GENOMIC DNA]</scope>
    <source>
        <strain evidence="2">Hungarian</strain>
    </source>
</reference>
<feature type="transmembrane region" description="Helical" evidence="1">
    <location>
        <begin position="47"/>
        <end position="68"/>
    </location>
</feature>
<sequence length="95" mass="10403">MEPKRAVSGEDSQRPDGHLTVEKDFCFVALKKTLKKLSPKRPKRSKVVPEALVVVMEVILVGMTALVMEGTQVVKVSLVAAMVVEWDGYNGFGSD</sequence>